<dbReference type="InterPro" id="IPR029045">
    <property type="entry name" value="ClpP/crotonase-like_dom_sf"/>
</dbReference>
<reference evidence="2 3" key="1">
    <citation type="journal article" date="2016" name="PLoS ONE">
        <title>Complete Genome Sequence and Comparative Genomics of a Novel Myxobacterium Myxococcus hansupus.</title>
        <authorList>
            <person name="Sharma G."/>
            <person name="Narwani T."/>
            <person name="Subramanian S."/>
        </authorList>
    </citation>
    <scope>NUCLEOTIDE SEQUENCE [LARGE SCALE GENOMIC DNA]</scope>
    <source>
        <strain evidence="3">mixupus</strain>
    </source>
</reference>
<dbReference type="InterPro" id="IPR036034">
    <property type="entry name" value="PDZ_sf"/>
</dbReference>
<evidence type="ECO:0000313" key="2">
    <source>
        <dbReference type="EMBL" id="AKQ64445.1"/>
    </source>
</evidence>
<dbReference type="EMBL" id="CP012109">
    <property type="protein sequence ID" value="AKQ64445.1"/>
    <property type="molecule type" value="Genomic_DNA"/>
</dbReference>
<dbReference type="eggNOG" id="COG0793">
    <property type="taxonomic scope" value="Bacteria"/>
</dbReference>
<evidence type="ECO:0000259" key="1">
    <source>
        <dbReference type="Pfam" id="PF03572"/>
    </source>
</evidence>
<dbReference type="GO" id="GO:0008236">
    <property type="term" value="F:serine-type peptidase activity"/>
    <property type="evidence" value="ECO:0007669"/>
    <property type="project" value="InterPro"/>
</dbReference>
<dbReference type="Pfam" id="PF03572">
    <property type="entry name" value="Peptidase_S41"/>
    <property type="match status" value="1"/>
</dbReference>
<dbReference type="PANTHER" id="PTHR32060">
    <property type="entry name" value="TAIL-SPECIFIC PROTEASE"/>
    <property type="match status" value="1"/>
</dbReference>
<dbReference type="Gene3D" id="2.30.42.10">
    <property type="match status" value="1"/>
</dbReference>
<accession>A0A0H4WSW9</accession>
<dbReference type="GO" id="GO:0004175">
    <property type="term" value="F:endopeptidase activity"/>
    <property type="evidence" value="ECO:0007669"/>
    <property type="project" value="TreeGrafter"/>
</dbReference>
<dbReference type="Gene3D" id="3.90.226.10">
    <property type="entry name" value="2-enoyl-CoA Hydratase, Chain A, domain 1"/>
    <property type="match status" value="1"/>
</dbReference>
<dbReference type="Proteomes" id="UP000009026">
    <property type="component" value="Chromosome"/>
</dbReference>
<dbReference type="STRING" id="1297742.A176_001357"/>
<evidence type="ECO:0000313" key="3">
    <source>
        <dbReference type="Proteomes" id="UP000009026"/>
    </source>
</evidence>
<sequence length="478" mass="52322">MEHLTAFLARTRGPAHGGDEVLAQAREVLEQAYVHLPDAALSEVDPLGRLAALQRAMPLERSLLYRELLAIFARMGDRHTHCALPEPFASRVAFLPFLVGDFLERDAPRIAVLDSAVSELERGDVLVSWNGVDVADVVGRHRAWQHGAHPEARHAKAVQTLTFRPLSLMPPPEEEAVVLECVSARGMRKEVRLTWRVADGAWLAQRFASFHAGAAEVRVASDGAILARRVDTSRGTFGYIRVDAFLGRPEAFLEHFAQALADLPRQGVILDMRRCEDGIVRIGEGLLQLFTSRRIQPQPFQFRLTPLTASLVRSVPALADWRDAVERAEAQGRTFSEGVPLTPEAEANGLGRKYPGAVVLLTSALTYSTAEMFAAGFQDHGIGRVVGTAARTGGGGASPWPQSTLHKLSGRDAFRPLPEGPRFRVAVRRCQRVHARAGLPLEREGVVPDVLHAPTRADLFHGDRDLLEVAGEVLAGMR</sequence>
<dbReference type="AlphaFoldDB" id="A0A0H4WSW9"/>
<protein>
    <recommendedName>
        <fullName evidence="1">Tail specific protease domain-containing protein</fullName>
    </recommendedName>
</protein>
<dbReference type="PATRIC" id="fig|1297742.4.peg.1373"/>
<proteinExistence type="predicted"/>
<organism evidence="2 3">
    <name type="scientific">Pseudomyxococcus hansupus</name>
    <dbReference type="NCBI Taxonomy" id="1297742"/>
    <lineage>
        <taxon>Bacteria</taxon>
        <taxon>Pseudomonadati</taxon>
        <taxon>Myxococcota</taxon>
        <taxon>Myxococcia</taxon>
        <taxon>Myxococcales</taxon>
        <taxon>Cystobacterineae</taxon>
        <taxon>Myxococcaceae</taxon>
        <taxon>Pseudomyxococcus</taxon>
    </lineage>
</organism>
<gene>
    <name evidence="2" type="ORF">A176_001357</name>
</gene>
<dbReference type="PANTHER" id="PTHR32060:SF22">
    <property type="entry name" value="CARBOXYL-TERMINAL-PROCESSING PEPTIDASE 3, CHLOROPLASTIC"/>
    <property type="match status" value="1"/>
</dbReference>
<dbReference type="RefSeq" id="WP_002634341.1">
    <property type="nucleotide sequence ID" value="NZ_CP012109.1"/>
</dbReference>
<dbReference type="KEGG" id="mym:A176_001357"/>
<dbReference type="InterPro" id="IPR005151">
    <property type="entry name" value="Tail-specific_protease"/>
</dbReference>
<dbReference type="SUPFAM" id="SSF52096">
    <property type="entry name" value="ClpP/crotonase"/>
    <property type="match status" value="1"/>
</dbReference>
<feature type="domain" description="Tail specific protease" evidence="1">
    <location>
        <begin position="237"/>
        <end position="401"/>
    </location>
</feature>
<dbReference type="GO" id="GO:0006508">
    <property type="term" value="P:proteolysis"/>
    <property type="evidence" value="ECO:0007669"/>
    <property type="project" value="InterPro"/>
</dbReference>
<name>A0A0H4WSW9_9BACT</name>
<keyword evidence="3" id="KW-1185">Reference proteome</keyword>